<sequence>MPDDCHFAPLRSDSLGQRAARSAVESPDDGAEMLSRRGSLSPILRQDMGRGIPVAGIMTLVAGRSEQAEVEGTSHGVSWSTSNPAQTLCGPNRSSMIQMVLVQVFALDQLHEKTTVSRSREVVGLQRCRVYGTRPTGSFWNPLELHSR</sequence>
<reference evidence="2" key="2">
    <citation type="journal article" date="2023" name="IMA Fungus">
        <title>Comparative genomic study of the Penicillium genus elucidates a diverse pangenome and 15 lateral gene transfer events.</title>
        <authorList>
            <person name="Petersen C."/>
            <person name="Sorensen T."/>
            <person name="Nielsen M.R."/>
            <person name="Sondergaard T.E."/>
            <person name="Sorensen J.L."/>
            <person name="Fitzpatrick D.A."/>
            <person name="Frisvad J.C."/>
            <person name="Nielsen K.L."/>
        </authorList>
    </citation>
    <scope>NUCLEOTIDE SEQUENCE</scope>
    <source>
        <strain evidence="2">IBT 26290</strain>
    </source>
</reference>
<evidence type="ECO:0000256" key="1">
    <source>
        <dbReference type="SAM" id="MobiDB-lite"/>
    </source>
</evidence>
<organism evidence="2 3">
    <name type="scientific">Penicillium canariense</name>
    <dbReference type="NCBI Taxonomy" id="189055"/>
    <lineage>
        <taxon>Eukaryota</taxon>
        <taxon>Fungi</taxon>
        <taxon>Dikarya</taxon>
        <taxon>Ascomycota</taxon>
        <taxon>Pezizomycotina</taxon>
        <taxon>Eurotiomycetes</taxon>
        <taxon>Eurotiomycetidae</taxon>
        <taxon>Eurotiales</taxon>
        <taxon>Aspergillaceae</taxon>
        <taxon>Penicillium</taxon>
    </lineage>
</organism>
<gene>
    <name evidence="2" type="ORF">N7482_010731</name>
</gene>
<dbReference type="EMBL" id="JAPQKN010000008">
    <property type="protein sequence ID" value="KAJ5151479.1"/>
    <property type="molecule type" value="Genomic_DNA"/>
</dbReference>
<protein>
    <submittedName>
        <fullName evidence="2">Uncharacterized protein</fullName>
    </submittedName>
</protein>
<accession>A0A9W9LEC3</accession>
<evidence type="ECO:0000313" key="3">
    <source>
        <dbReference type="Proteomes" id="UP001149163"/>
    </source>
</evidence>
<reference evidence="2" key="1">
    <citation type="submission" date="2022-11" db="EMBL/GenBank/DDBJ databases">
        <authorList>
            <person name="Petersen C."/>
        </authorList>
    </citation>
    <scope>NUCLEOTIDE SEQUENCE</scope>
    <source>
        <strain evidence="2">IBT 26290</strain>
    </source>
</reference>
<dbReference type="Proteomes" id="UP001149163">
    <property type="component" value="Unassembled WGS sequence"/>
</dbReference>
<proteinExistence type="predicted"/>
<dbReference type="RefSeq" id="XP_056538812.1">
    <property type="nucleotide sequence ID" value="XM_056692855.1"/>
</dbReference>
<dbReference type="AlphaFoldDB" id="A0A9W9LEC3"/>
<name>A0A9W9LEC3_9EURO</name>
<evidence type="ECO:0000313" key="2">
    <source>
        <dbReference type="EMBL" id="KAJ5151479.1"/>
    </source>
</evidence>
<dbReference type="GeneID" id="81432031"/>
<comment type="caution">
    <text evidence="2">The sequence shown here is derived from an EMBL/GenBank/DDBJ whole genome shotgun (WGS) entry which is preliminary data.</text>
</comment>
<feature type="region of interest" description="Disordered" evidence="1">
    <location>
        <begin position="10"/>
        <end position="35"/>
    </location>
</feature>
<keyword evidence="3" id="KW-1185">Reference proteome</keyword>